<name>A0A9I9ECX9_CUCME</name>
<reference evidence="1" key="1">
    <citation type="submission" date="2023-03" db="UniProtKB">
        <authorList>
            <consortium name="EnsemblPlants"/>
        </authorList>
    </citation>
    <scope>IDENTIFICATION</scope>
</reference>
<evidence type="ECO:0000313" key="1">
    <source>
        <dbReference type="EnsemblPlants" id="MELO3C032039.2.1"/>
    </source>
</evidence>
<dbReference type="Gramene" id="MELO3C032039.2.1">
    <property type="protein sequence ID" value="MELO3C032039.2.1"/>
    <property type="gene ID" value="MELO3C032039.2"/>
</dbReference>
<dbReference type="AlphaFoldDB" id="A0A9I9ECX9"/>
<protein>
    <submittedName>
        <fullName evidence="1">Uncharacterized protein</fullName>
    </submittedName>
</protein>
<organism evidence="1">
    <name type="scientific">Cucumis melo</name>
    <name type="common">Muskmelon</name>
    <dbReference type="NCBI Taxonomy" id="3656"/>
    <lineage>
        <taxon>Eukaryota</taxon>
        <taxon>Viridiplantae</taxon>
        <taxon>Streptophyta</taxon>
        <taxon>Embryophyta</taxon>
        <taxon>Tracheophyta</taxon>
        <taxon>Spermatophyta</taxon>
        <taxon>Magnoliopsida</taxon>
        <taxon>eudicotyledons</taxon>
        <taxon>Gunneridae</taxon>
        <taxon>Pentapetalae</taxon>
        <taxon>rosids</taxon>
        <taxon>fabids</taxon>
        <taxon>Cucurbitales</taxon>
        <taxon>Cucurbitaceae</taxon>
        <taxon>Benincaseae</taxon>
        <taxon>Cucumis</taxon>
    </lineage>
</organism>
<dbReference type="EnsemblPlants" id="MELO3C032039.2.1">
    <property type="protein sequence ID" value="MELO3C032039.2.1"/>
    <property type="gene ID" value="MELO3C032039.2"/>
</dbReference>
<accession>A0A9I9ECX9</accession>
<sequence length="44" mass="4967">MKTEGFLPPLLLHFLLRPISSHQSLSVSASDPTRFLMSWALPFP</sequence>
<proteinExistence type="predicted"/>